<proteinExistence type="predicted"/>
<dbReference type="Proteomes" id="UP001500767">
    <property type="component" value="Unassembled WGS sequence"/>
</dbReference>
<reference evidence="3" key="1">
    <citation type="journal article" date="2019" name="Int. J. Syst. Evol. Microbiol.">
        <title>The Global Catalogue of Microorganisms (GCM) 10K type strain sequencing project: providing services to taxonomists for standard genome sequencing and annotation.</title>
        <authorList>
            <consortium name="The Broad Institute Genomics Platform"/>
            <consortium name="The Broad Institute Genome Sequencing Center for Infectious Disease"/>
            <person name="Wu L."/>
            <person name="Ma J."/>
        </authorList>
    </citation>
    <scope>NUCLEOTIDE SEQUENCE [LARGE SCALE GENOMIC DNA]</scope>
    <source>
        <strain evidence="3">JCM 16540</strain>
    </source>
</reference>
<dbReference type="EMBL" id="BAAAYR010000002">
    <property type="protein sequence ID" value="GAA3565199.1"/>
    <property type="molecule type" value="Genomic_DNA"/>
</dbReference>
<accession>A0ABP6XEV4</accession>
<dbReference type="PROSITE" id="PS51332">
    <property type="entry name" value="B12_BINDING"/>
    <property type="match status" value="1"/>
</dbReference>
<dbReference type="SUPFAM" id="SSF52242">
    <property type="entry name" value="Cobalamin (vitamin B12)-binding domain"/>
    <property type="match status" value="1"/>
</dbReference>
<organism evidence="2 3">
    <name type="scientific">Microlunatus spumicola</name>
    <dbReference type="NCBI Taxonomy" id="81499"/>
    <lineage>
        <taxon>Bacteria</taxon>
        <taxon>Bacillati</taxon>
        <taxon>Actinomycetota</taxon>
        <taxon>Actinomycetes</taxon>
        <taxon>Propionibacteriales</taxon>
        <taxon>Propionibacteriaceae</taxon>
        <taxon>Microlunatus</taxon>
    </lineage>
</organism>
<feature type="domain" description="B12-binding" evidence="1">
    <location>
        <begin position="429"/>
        <end position="557"/>
    </location>
</feature>
<comment type="caution">
    <text evidence="2">The sequence shown here is derived from an EMBL/GenBank/DDBJ whole genome shotgun (WGS) entry which is preliminary data.</text>
</comment>
<sequence length="559" mass="59559">MTNRGLRSLAAGRAAAPTEIHRTAYLRRHDARSEAEVKRRARAEGRTTFHAHVGSTDWPATARALQEIEAGLAEHGLACDRFGLTLSRAMSVPEAERAGVHKETGPSLRAEEWAVLGEAAAIQPHLGDFMIGTPAGAEHARAALGAGVTTIGNLGQYWSFEVPGGQDALQVTEATVRAIGMLAAWRDRGALVHSYLDDGVAMQASHYGSYVGWAALERHVVEDLCGARLAHSYGGLVDDPWHRAVVHLAVDDVHDRDHLGSMVYGNTVDMRARDRAHNEEVLRRYLTIDLAAQLRRPTGHAVHPVPLTEAERVPTGAENLEVQLLAHALDADVRRSGAVVDWDRAERLAGEVAAYALGFRDAALRLLLDDGVDVADPVALLLALRMLGTAGLEERLRLPVPRAVADLVPWKARHVRSLAGDLDAELPDLRGTRLVLAVLDVHDVVRDALLHALPRAGAEVVLLPSDATPAGVVHAAVAEDADVIVLGTYNGAALAVGRELRAAVEATGFEGAVIIGGKLNQDTGGDSPVDVVEDLRALGLQPAATLSDAARLLGRVNVP</sequence>
<dbReference type="Gene3D" id="3.40.50.280">
    <property type="entry name" value="Cobalamin-binding domain"/>
    <property type="match status" value="1"/>
</dbReference>
<name>A0ABP6XEV4_9ACTN</name>
<gene>
    <name evidence="2" type="ORF">GCM10022197_21200</name>
</gene>
<dbReference type="RefSeq" id="WP_204910699.1">
    <property type="nucleotide sequence ID" value="NZ_BAAAYR010000002.1"/>
</dbReference>
<evidence type="ECO:0000313" key="3">
    <source>
        <dbReference type="Proteomes" id="UP001500767"/>
    </source>
</evidence>
<dbReference type="InterPro" id="IPR006158">
    <property type="entry name" value="Cobalamin-bd"/>
</dbReference>
<evidence type="ECO:0000313" key="2">
    <source>
        <dbReference type="EMBL" id="GAA3565199.1"/>
    </source>
</evidence>
<dbReference type="InterPro" id="IPR036724">
    <property type="entry name" value="Cobalamin-bd_sf"/>
</dbReference>
<evidence type="ECO:0000259" key="1">
    <source>
        <dbReference type="PROSITE" id="PS51332"/>
    </source>
</evidence>
<protein>
    <recommendedName>
        <fullName evidence="1">B12-binding domain-containing protein</fullName>
    </recommendedName>
</protein>
<keyword evidence="3" id="KW-1185">Reference proteome</keyword>